<evidence type="ECO:0000313" key="2">
    <source>
        <dbReference type="EMBL" id="MBD8028990.1"/>
    </source>
</evidence>
<organism evidence="2 3">
    <name type="scientific">Corynebacterium gallinarum</name>
    <dbReference type="NCBI Taxonomy" id="2762214"/>
    <lineage>
        <taxon>Bacteria</taxon>
        <taxon>Bacillati</taxon>
        <taxon>Actinomycetota</taxon>
        <taxon>Actinomycetes</taxon>
        <taxon>Mycobacteriales</taxon>
        <taxon>Corynebacteriaceae</taxon>
        <taxon>Corynebacterium</taxon>
    </lineage>
</organism>
<feature type="compositionally biased region" description="Polar residues" evidence="1">
    <location>
        <begin position="8"/>
        <end position="18"/>
    </location>
</feature>
<name>A0A8I0HH99_9CORY</name>
<dbReference type="AlphaFoldDB" id="A0A8I0HH99"/>
<evidence type="ECO:0000313" key="3">
    <source>
        <dbReference type="Proteomes" id="UP000650224"/>
    </source>
</evidence>
<comment type="caution">
    <text evidence="2">The sequence shown here is derived from an EMBL/GenBank/DDBJ whole genome shotgun (WGS) entry which is preliminary data.</text>
</comment>
<proteinExistence type="predicted"/>
<dbReference type="Proteomes" id="UP000650224">
    <property type="component" value="Unassembled WGS sequence"/>
</dbReference>
<sequence>MTDFKFTPSKNLGKVSTSKANAANRNIKRIADSSKSDDQKAREISAEFKTAYAGTGLDMSQAVNPKFVKDMLKKGQIPEVSDKAPEW</sequence>
<accession>A0A8I0HH99</accession>
<evidence type="ECO:0000256" key="1">
    <source>
        <dbReference type="SAM" id="MobiDB-lite"/>
    </source>
</evidence>
<protein>
    <submittedName>
        <fullName evidence="2">Uncharacterized protein</fullName>
    </submittedName>
</protein>
<feature type="region of interest" description="Disordered" evidence="1">
    <location>
        <begin position="1"/>
        <end position="20"/>
    </location>
</feature>
<reference evidence="2 3" key="1">
    <citation type="submission" date="2020-08" db="EMBL/GenBank/DDBJ databases">
        <title>A Genomic Blueprint of the Chicken Gut Microbiome.</title>
        <authorList>
            <person name="Gilroy R."/>
            <person name="Ravi A."/>
            <person name="Getino M."/>
            <person name="Pursley I."/>
            <person name="Horton D.L."/>
            <person name="Alikhan N.-F."/>
            <person name="Baker D."/>
            <person name="Gharbi K."/>
            <person name="Hall N."/>
            <person name="Watson M."/>
            <person name="Adriaenssens E.M."/>
            <person name="Foster-Nyarko E."/>
            <person name="Jarju S."/>
            <person name="Secka A."/>
            <person name="Antonio M."/>
            <person name="Oren A."/>
            <person name="Chaudhuri R."/>
            <person name="La Ragione R.M."/>
            <person name="Hildebrand F."/>
            <person name="Pallen M.J."/>
        </authorList>
    </citation>
    <scope>NUCLEOTIDE SEQUENCE [LARGE SCALE GENOMIC DNA]</scope>
    <source>
        <strain evidence="2 3">Sa1YVA5</strain>
    </source>
</reference>
<dbReference type="RefSeq" id="WP_191732232.1">
    <property type="nucleotide sequence ID" value="NZ_JACSPR010000001.1"/>
</dbReference>
<dbReference type="EMBL" id="JACSPR010000001">
    <property type="protein sequence ID" value="MBD8028990.1"/>
    <property type="molecule type" value="Genomic_DNA"/>
</dbReference>
<gene>
    <name evidence="2" type="ORF">H9627_01370</name>
</gene>
<keyword evidence="3" id="KW-1185">Reference proteome</keyword>